<dbReference type="Gene3D" id="3.90.550.10">
    <property type="entry name" value="Spore Coat Polysaccharide Biosynthesis Protein SpsA, Chain A"/>
    <property type="match status" value="1"/>
</dbReference>
<evidence type="ECO:0000259" key="2">
    <source>
        <dbReference type="Pfam" id="PF00535"/>
    </source>
</evidence>
<sequence>MKLPVSVAIITYNGENIIDKCLEKLTNFIEVVVLDSGSSDKTIEIAEKYDNCKIYYNKFESFPKQKNLAISFCTQKWILVLDQDEILTDKALSMIANIVNNNKLECLRLYMKEYFLGRILSTPSCGRIKLFPQGKAHFDENIIVHEKLILSDELKIIDKGGCFIHYSTESIEQYIAKINKYSSLSANSKYLKGKRFSRLKCFTIFHINLIKFLIFKGEIFKGKETIISAFIASFYAFIKEVKLLEESVKRNTKED</sequence>
<accession>A0A5B8XH61</accession>
<dbReference type="Proteomes" id="UP000321934">
    <property type="component" value="Chromosome"/>
</dbReference>
<gene>
    <name evidence="3" type="ORF">Deia_00723</name>
</gene>
<dbReference type="PANTHER" id="PTHR43630:SF2">
    <property type="entry name" value="GLYCOSYLTRANSFERASE"/>
    <property type="match status" value="1"/>
</dbReference>
<dbReference type="EMBL" id="CP029077">
    <property type="protein sequence ID" value="QED23514.1"/>
    <property type="molecule type" value="Genomic_DNA"/>
</dbReference>
<name>A0A5B8XH61_9RICK</name>
<reference evidence="3 4" key="1">
    <citation type="journal article" date="2019" name="ISME J.">
        <title>Deianiraea, an extracellular bacterium associated with the ciliate Paramecium, suggests an alternative scenario for the evolution of Rickettsiales.</title>
        <authorList>
            <person name="Castelli M."/>
            <person name="Sabaneyeva E."/>
            <person name="Lanzoni O."/>
            <person name="Lebedeva N."/>
            <person name="Floriano A.M."/>
            <person name="Gaiarsa S."/>
            <person name="Benken K."/>
            <person name="Modeo L."/>
            <person name="Bandi C."/>
            <person name="Potekhin A."/>
            <person name="Sassera D."/>
            <person name="Petroni G."/>
        </authorList>
    </citation>
    <scope>NUCLEOTIDE SEQUENCE [LARGE SCALE GENOMIC DNA]</scope>
    <source>
        <strain evidence="3">CyL4-1</strain>
    </source>
</reference>
<feature type="domain" description="Glycosyltransferase 2-like" evidence="2">
    <location>
        <begin position="6"/>
        <end position="106"/>
    </location>
</feature>
<dbReference type="InterPro" id="IPR001173">
    <property type="entry name" value="Glyco_trans_2-like"/>
</dbReference>
<dbReference type="Pfam" id="PF00535">
    <property type="entry name" value="Glycos_transf_2"/>
    <property type="match status" value="1"/>
</dbReference>
<dbReference type="PANTHER" id="PTHR43630">
    <property type="entry name" value="POLY-BETA-1,6-N-ACETYL-D-GLUCOSAMINE SYNTHASE"/>
    <property type="match status" value="1"/>
</dbReference>
<dbReference type="AlphaFoldDB" id="A0A5B8XH61"/>
<dbReference type="OrthoDB" id="7527830at2"/>
<dbReference type="CDD" id="cd02511">
    <property type="entry name" value="Beta4Glucosyltransferase"/>
    <property type="match status" value="1"/>
</dbReference>
<dbReference type="RefSeq" id="WP_146820782.1">
    <property type="nucleotide sequence ID" value="NZ_CP029077.1"/>
</dbReference>
<organism evidence="3 4">
    <name type="scientific">Candidatus Deianiraea vastatrix</name>
    <dbReference type="NCBI Taxonomy" id="2163644"/>
    <lineage>
        <taxon>Bacteria</taxon>
        <taxon>Pseudomonadati</taxon>
        <taxon>Pseudomonadota</taxon>
        <taxon>Alphaproteobacteria</taxon>
        <taxon>Rickettsiales</taxon>
        <taxon>Candidatus Deianiraeaceae</taxon>
        <taxon>Candidatus Deianiraea</taxon>
    </lineage>
</organism>
<keyword evidence="4" id="KW-1185">Reference proteome</keyword>
<evidence type="ECO:0000313" key="4">
    <source>
        <dbReference type="Proteomes" id="UP000321934"/>
    </source>
</evidence>
<proteinExistence type="inferred from homology"/>
<comment type="similarity">
    <text evidence="1">Belongs to the glycosyltransferase 2 family. WaaE/KdtX subfamily.</text>
</comment>
<dbReference type="SUPFAM" id="SSF53448">
    <property type="entry name" value="Nucleotide-diphospho-sugar transferases"/>
    <property type="match status" value="1"/>
</dbReference>
<evidence type="ECO:0000313" key="3">
    <source>
        <dbReference type="EMBL" id="QED23514.1"/>
    </source>
</evidence>
<protein>
    <submittedName>
        <fullName evidence="3">Glycosyltransferase</fullName>
    </submittedName>
</protein>
<dbReference type="InterPro" id="IPR029044">
    <property type="entry name" value="Nucleotide-diphossugar_trans"/>
</dbReference>
<evidence type="ECO:0000256" key="1">
    <source>
        <dbReference type="ARBA" id="ARBA00038494"/>
    </source>
</evidence>
<keyword evidence="3" id="KW-0808">Transferase</keyword>
<dbReference type="GO" id="GO:0016740">
    <property type="term" value="F:transferase activity"/>
    <property type="evidence" value="ECO:0007669"/>
    <property type="project" value="UniProtKB-KW"/>
</dbReference>